<dbReference type="OrthoDB" id="6457937at2"/>
<dbReference type="Pfam" id="PF14027">
    <property type="entry name" value="Questin_oxidase"/>
    <property type="match status" value="1"/>
</dbReference>
<evidence type="ECO:0000256" key="1">
    <source>
        <dbReference type="ARBA" id="ARBA00023002"/>
    </source>
</evidence>
<dbReference type="PANTHER" id="PTHR35870:SF1">
    <property type="entry name" value="PROTEIN, PUTATIVE (AFU_ORTHOLOGUE AFUA_5G03330)-RELATED"/>
    <property type="match status" value="1"/>
</dbReference>
<dbReference type="EMBL" id="LANI01000002">
    <property type="protein sequence ID" value="KKJ78400.1"/>
    <property type="molecule type" value="Genomic_DNA"/>
</dbReference>
<dbReference type="Proteomes" id="UP000034491">
    <property type="component" value="Unassembled WGS sequence"/>
</dbReference>
<evidence type="ECO:0000313" key="2">
    <source>
        <dbReference type="EMBL" id="KKJ78400.1"/>
    </source>
</evidence>
<accession>A0A0M2REF6</accession>
<dbReference type="PANTHER" id="PTHR35870">
    <property type="entry name" value="PROTEIN, PUTATIVE (AFU_ORTHOLOGUE AFUA_5G03330)-RELATED"/>
    <property type="match status" value="1"/>
</dbReference>
<organism evidence="2 3">
    <name type="scientific">Kiloniella litopenaei</name>
    <dbReference type="NCBI Taxonomy" id="1549748"/>
    <lineage>
        <taxon>Bacteria</taxon>
        <taxon>Pseudomonadati</taxon>
        <taxon>Pseudomonadota</taxon>
        <taxon>Alphaproteobacteria</taxon>
        <taxon>Rhodospirillales</taxon>
        <taxon>Kiloniellaceae</taxon>
        <taxon>Kiloniella</taxon>
    </lineage>
</organism>
<keyword evidence="1" id="KW-0560">Oxidoreductase</keyword>
<evidence type="ECO:0000313" key="3">
    <source>
        <dbReference type="Proteomes" id="UP000034491"/>
    </source>
</evidence>
<proteinExistence type="predicted"/>
<name>A0A0M2REF6_9PROT</name>
<gene>
    <name evidence="2" type="ORF">WH95_03685</name>
</gene>
<dbReference type="AlphaFoldDB" id="A0A0M2REF6"/>
<dbReference type="STRING" id="1549748.WH95_03685"/>
<comment type="caution">
    <text evidence="2">The sequence shown here is derived from an EMBL/GenBank/DDBJ whole genome shotgun (WGS) entry which is preliminary data.</text>
</comment>
<sequence>MTKPHAEVYAPEYGPSHFSNHSPMALLALKRLGGGEQQLHSFKSESLKNLERNPSEQTIAEIKEDNFEALLGKRQNYLGYLAYFKEHIVIGKDLPKLDVLVTGVSASAFHALIRTAYGLDAQDISEIAAGLAYWADSHLVVVAEDKTSVSSSRDTIAALGDEILQNKLDGELEQLPSNEAIFGQMGITAGDELRQSYIQRAVNVTDPFLDELRQLSLKLFLHSNNFTALHTVTASHAARLVLPYIRDQETFIRQFNAGVTAAVLTIPNNDFTIPTSAGQYKILTVEELQKRGASATDSHDIKFVYSCLEEYHHYRDTRYLEAASLWLSRKS</sequence>
<keyword evidence="3" id="KW-1185">Reference proteome</keyword>
<dbReference type="GO" id="GO:0016491">
    <property type="term" value="F:oxidoreductase activity"/>
    <property type="evidence" value="ECO:0007669"/>
    <property type="project" value="UniProtKB-KW"/>
</dbReference>
<protein>
    <submittedName>
        <fullName evidence="2">Uncharacterized protein</fullName>
    </submittedName>
</protein>
<dbReference type="RefSeq" id="WP_046502984.1">
    <property type="nucleotide sequence ID" value="NZ_LANI01000002.1"/>
</dbReference>
<dbReference type="InterPro" id="IPR025337">
    <property type="entry name" value="Questin_oxidase-like"/>
</dbReference>
<reference evidence="2 3" key="1">
    <citation type="submission" date="2015-03" db="EMBL/GenBank/DDBJ databases">
        <title>Genome sequence of Kiloniella sp. P1-1, isolated from the gut microflora of Pacific white shrimp, Penaeus vannamei.</title>
        <authorList>
            <person name="Shao Z."/>
            <person name="Wang L."/>
            <person name="Li X."/>
        </authorList>
    </citation>
    <scope>NUCLEOTIDE SEQUENCE [LARGE SCALE GENOMIC DNA]</scope>
    <source>
        <strain evidence="2 3">P1-1</strain>
    </source>
</reference>